<feature type="transmembrane region" description="Helical" evidence="2">
    <location>
        <begin position="45"/>
        <end position="65"/>
    </location>
</feature>
<name>J4I3G9_9APHY</name>
<dbReference type="InParanoid" id="J4I3G9"/>
<evidence type="ECO:0000256" key="1">
    <source>
        <dbReference type="SAM" id="MobiDB-lite"/>
    </source>
</evidence>
<dbReference type="STRING" id="599839.J4I3G9"/>
<keyword evidence="2" id="KW-0812">Transmembrane</keyword>
<gene>
    <name evidence="3" type="ORF">FIBRA_08886</name>
</gene>
<feature type="compositionally biased region" description="Basic and acidic residues" evidence="1">
    <location>
        <begin position="1"/>
        <end position="11"/>
    </location>
</feature>
<reference evidence="3 4" key="1">
    <citation type="journal article" date="2012" name="Appl. Environ. Microbiol.">
        <title>Short-read sequencing for genomic analysis of the brown rot fungus Fibroporia radiculosa.</title>
        <authorList>
            <person name="Tang J.D."/>
            <person name="Perkins A.D."/>
            <person name="Sonstegard T.S."/>
            <person name="Schroeder S.G."/>
            <person name="Burgess S.C."/>
            <person name="Diehl S.V."/>
        </authorList>
    </citation>
    <scope>NUCLEOTIDE SEQUENCE [LARGE SCALE GENOMIC DNA]</scope>
    <source>
        <strain evidence="3 4">TFFH 294</strain>
    </source>
</reference>
<dbReference type="RefSeq" id="XP_012185890.1">
    <property type="nucleotide sequence ID" value="XM_012330500.1"/>
</dbReference>
<dbReference type="Proteomes" id="UP000006352">
    <property type="component" value="Unassembled WGS sequence"/>
</dbReference>
<dbReference type="EMBL" id="HE797414">
    <property type="protein sequence ID" value="CCM06607.1"/>
    <property type="molecule type" value="Genomic_DNA"/>
</dbReference>
<dbReference type="GeneID" id="24101507"/>
<keyword evidence="2" id="KW-0472">Membrane</keyword>
<dbReference type="AlphaFoldDB" id="J4I3G9"/>
<keyword evidence="2" id="KW-1133">Transmembrane helix</keyword>
<dbReference type="OrthoDB" id="2538110at2759"/>
<sequence length="114" mass="12842">MSSPSESDKSSAKPSKKSARVDSAQSTSDINRLQRPRENDIRPSLWKRIVVILTLTALFLLALTIRARLNRPPRVIYASRYSKEHKYRPAASPIITETLKDGRIRLRGAMPTGL</sequence>
<accession>J4I3G9</accession>
<dbReference type="HOGENOM" id="CLU_128323_1_0_1"/>
<evidence type="ECO:0000256" key="2">
    <source>
        <dbReference type="SAM" id="Phobius"/>
    </source>
</evidence>
<feature type="region of interest" description="Disordered" evidence="1">
    <location>
        <begin position="1"/>
        <end position="37"/>
    </location>
</feature>
<protein>
    <submittedName>
        <fullName evidence="3">Uncharacterized protein</fullName>
    </submittedName>
</protein>
<keyword evidence="4" id="KW-1185">Reference proteome</keyword>
<evidence type="ECO:0000313" key="4">
    <source>
        <dbReference type="Proteomes" id="UP000006352"/>
    </source>
</evidence>
<organism evidence="3 4">
    <name type="scientific">Fibroporia radiculosa</name>
    <dbReference type="NCBI Taxonomy" id="599839"/>
    <lineage>
        <taxon>Eukaryota</taxon>
        <taxon>Fungi</taxon>
        <taxon>Dikarya</taxon>
        <taxon>Basidiomycota</taxon>
        <taxon>Agaricomycotina</taxon>
        <taxon>Agaricomycetes</taxon>
        <taxon>Polyporales</taxon>
        <taxon>Fibroporiaceae</taxon>
        <taxon>Fibroporia</taxon>
    </lineage>
</organism>
<proteinExistence type="predicted"/>
<evidence type="ECO:0000313" key="3">
    <source>
        <dbReference type="EMBL" id="CCM06607.1"/>
    </source>
</evidence>